<dbReference type="OMA" id="IVRCPRA"/>
<evidence type="ECO:0000256" key="9">
    <source>
        <dbReference type="ARBA" id="ARBA00055200"/>
    </source>
</evidence>
<dbReference type="EMBL" id="JH767554">
    <property type="protein sequence ID" value="EON61013.1"/>
    <property type="molecule type" value="Genomic_DNA"/>
</dbReference>
<evidence type="ECO:0000256" key="10">
    <source>
        <dbReference type="SAM" id="MobiDB-lite"/>
    </source>
</evidence>
<proteinExistence type="inferred from homology"/>
<evidence type="ECO:0000313" key="11">
    <source>
        <dbReference type="EMBL" id="EON61013.1"/>
    </source>
</evidence>
<dbReference type="InterPro" id="IPR002759">
    <property type="entry name" value="Pop5/Rpp14/Rnp2-like"/>
</dbReference>
<dbReference type="Proteomes" id="UP000016924">
    <property type="component" value="Unassembled WGS sequence"/>
</dbReference>
<dbReference type="HOGENOM" id="CLU_086710_1_1_1"/>
<evidence type="ECO:0000256" key="8">
    <source>
        <dbReference type="ARBA" id="ARBA00044198"/>
    </source>
</evidence>
<dbReference type="GO" id="GO:0000460">
    <property type="term" value="P:maturation of 5.8S rRNA"/>
    <property type="evidence" value="ECO:0007669"/>
    <property type="project" value="UniProtKB-ARBA"/>
</dbReference>
<sequence length="188" mass="20606">MVRLKNRYLLINILYPTSAPATSVSGTVPDALKFYQPTSDKLTPQLLLRLIRDGVAELFGDYGAGMIGGSLQVKYLSPPTSTAIIRVTRSHYRLVWAALSFVTKLPKPLDTPCVIHVMRVSGTIRKAEEEAIRRARESVLRARLIIGGGAQGLLKEVITADDGDDEDASMDGIEDDEDDEMDEDGTDD</sequence>
<comment type="catalytic activity">
    <reaction evidence="1">
        <text>Endonucleolytic cleavage of RNA, removing 5'-extranucleotides from tRNA precursor.</text>
        <dbReference type="EC" id="3.1.26.5"/>
    </reaction>
</comment>
<keyword evidence="5" id="KW-0819">tRNA processing</keyword>
<keyword evidence="12" id="KW-1185">Reference proteome</keyword>
<keyword evidence="6" id="KW-0378">Hydrolase</keyword>
<organism evidence="11 12">
    <name type="scientific">Coniosporium apollinis (strain CBS 100218)</name>
    <name type="common">Rock-inhabiting black yeast</name>
    <dbReference type="NCBI Taxonomy" id="1168221"/>
    <lineage>
        <taxon>Eukaryota</taxon>
        <taxon>Fungi</taxon>
        <taxon>Dikarya</taxon>
        <taxon>Ascomycota</taxon>
        <taxon>Pezizomycotina</taxon>
        <taxon>Dothideomycetes</taxon>
        <taxon>Dothideomycetes incertae sedis</taxon>
        <taxon>Coniosporium</taxon>
    </lineage>
</organism>
<evidence type="ECO:0000256" key="6">
    <source>
        <dbReference type="ARBA" id="ARBA00022801"/>
    </source>
</evidence>
<name>R7YGK0_CONA1</name>
<comment type="subcellular location">
    <subcellularLocation>
        <location evidence="2">Nucleus</location>
    </subcellularLocation>
</comment>
<dbReference type="EC" id="3.1.26.5" evidence="4"/>
<dbReference type="eggNOG" id="KOG4639">
    <property type="taxonomic scope" value="Eukaryota"/>
</dbReference>
<comment type="function">
    <text evidence="9">Component of ribonuclease P, a protein complex that generates mature tRNA molecules by cleaving their 5'-ends. Also a component of RNase MRP, which cleaves pre-rRNA sequences.</text>
</comment>
<dbReference type="PANTHER" id="PTHR15441">
    <property type="entry name" value="RIBONUCLEASE P PROTEIN SUBUNIT P14"/>
    <property type="match status" value="1"/>
</dbReference>
<dbReference type="Pfam" id="PF01900">
    <property type="entry name" value="RNase_P_Rpp14"/>
    <property type="match status" value="1"/>
</dbReference>
<dbReference type="Gene3D" id="3.30.70.3250">
    <property type="entry name" value="Ribonuclease P, Pop5 subunit"/>
    <property type="match status" value="1"/>
</dbReference>
<dbReference type="SUPFAM" id="SSF160350">
    <property type="entry name" value="Rnp2-like"/>
    <property type="match status" value="1"/>
</dbReference>
<dbReference type="FunFam" id="3.30.70.3250:FF:000004">
    <property type="entry name" value="Ribonuclease P/MRP protein subunit POP5"/>
    <property type="match status" value="1"/>
</dbReference>
<dbReference type="OrthoDB" id="24745at2759"/>
<dbReference type="GO" id="GO:0030681">
    <property type="term" value="C:multimeric ribonuclease P complex"/>
    <property type="evidence" value="ECO:0007669"/>
    <property type="project" value="TreeGrafter"/>
</dbReference>
<dbReference type="PANTHER" id="PTHR15441:SF2">
    <property type="entry name" value="RIBONUCLEASE P_MRP PROTEIN SUBUNIT POP5"/>
    <property type="match status" value="1"/>
</dbReference>
<dbReference type="GO" id="GO:0005730">
    <property type="term" value="C:nucleolus"/>
    <property type="evidence" value="ECO:0007669"/>
    <property type="project" value="TreeGrafter"/>
</dbReference>
<dbReference type="GO" id="GO:0033204">
    <property type="term" value="F:ribonuclease P RNA binding"/>
    <property type="evidence" value="ECO:0007669"/>
    <property type="project" value="TreeGrafter"/>
</dbReference>
<dbReference type="AlphaFoldDB" id="R7YGK0"/>
<reference evidence="12" key="1">
    <citation type="submission" date="2012-06" db="EMBL/GenBank/DDBJ databases">
        <title>The genome sequence of Coniosporium apollinis CBS 100218.</title>
        <authorList>
            <consortium name="The Broad Institute Genome Sequencing Platform"/>
            <person name="Cuomo C."/>
            <person name="Gorbushina A."/>
            <person name="Noack S."/>
            <person name="Walker B."/>
            <person name="Young S.K."/>
            <person name="Zeng Q."/>
            <person name="Gargeya S."/>
            <person name="Fitzgerald M."/>
            <person name="Haas B."/>
            <person name="Abouelleil A."/>
            <person name="Alvarado L."/>
            <person name="Arachchi H.M."/>
            <person name="Berlin A.M."/>
            <person name="Chapman S.B."/>
            <person name="Goldberg J."/>
            <person name="Griggs A."/>
            <person name="Gujja S."/>
            <person name="Hansen M."/>
            <person name="Howarth C."/>
            <person name="Imamovic A."/>
            <person name="Larimer J."/>
            <person name="McCowan C."/>
            <person name="Montmayeur A."/>
            <person name="Murphy C."/>
            <person name="Neiman D."/>
            <person name="Pearson M."/>
            <person name="Priest M."/>
            <person name="Roberts A."/>
            <person name="Saif S."/>
            <person name="Shea T."/>
            <person name="Sisk P."/>
            <person name="Sykes S."/>
            <person name="Wortman J."/>
            <person name="Nusbaum C."/>
            <person name="Birren B."/>
        </authorList>
    </citation>
    <scope>NUCLEOTIDE SEQUENCE [LARGE SCALE GENOMIC DNA]</scope>
    <source>
        <strain evidence="12">CBS 100218</strain>
    </source>
</reference>
<evidence type="ECO:0000256" key="2">
    <source>
        <dbReference type="ARBA" id="ARBA00004123"/>
    </source>
</evidence>
<evidence type="ECO:0000313" key="12">
    <source>
        <dbReference type="Proteomes" id="UP000016924"/>
    </source>
</evidence>
<dbReference type="GO" id="GO:0004526">
    <property type="term" value="F:ribonuclease P activity"/>
    <property type="evidence" value="ECO:0007669"/>
    <property type="project" value="UniProtKB-EC"/>
</dbReference>
<evidence type="ECO:0000256" key="5">
    <source>
        <dbReference type="ARBA" id="ARBA00022694"/>
    </source>
</evidence>
<evidence type="ECO:0000256" key="1">
    <source>
        <dbReference type="ARBA" id="ARBA00000928"/>
    </source>
</evidence>
<evidence type="ECO:0000256" key="7">
    <source>
        <dbReference type="ARBA" id="ARBA00023242"/>
    </source>
</evidence>
<dbReference type="GO" id="GO:0000172">
    <property type="term" value="C:ribonuclease MRP complex"/>
    <property type="evidence" value="ECO:0007669"/>
    <property type="project" value="TreeGrafter"/>
</dbReference>
<comment type="similarity">
    <text evidence="3">Belongs to the eukaryotic/archaeal RNase P protein component 2 family.</text>
</comment>
<protein>
    <recommendedName>
        <fullName evidence="8">Ribonuclease P/MRP protein subunit POP5</fullName>
        <ecNumber evidence="4">3.1.26.5</ecNumber>
    </recommendedName>
</protein>
<dbReference type="RefSeq" id="XP_007776330.1">
    <property type="nucleotide sequence ID" value="XM_007778140.1"/>
</dbReference>
<feature type="region of interest" description="Disordered" evidence="10">
    <location>
        <begin position="159"/>
        <end position="188"/>
    </location>
</feature>
<keyword evidence="7" id="KW-0539">Nucleus</keyword>
<gene>
    <name evidence="11" type="ORF">W97_00223</name>
</gene>
<dbReference type="GO" id="GO:0001682">
    <property type="term" value="P:tRNA 5'-leader removal"/>
    <property type="evidence" value="ECO:0007669"/>
    <property type="project" value="InterPro"/>
</dbReference>
<evidence type="ECO:0000256" key="4">
    <source>
        <dbReference type="ARBA" id="ARBA00012179"/>
    </source>
</evidence>
<accession>R7YGK0</accession>
<dbReference type="GeneID" id="19897534"/>
<dbReference type="STRING" id="1168221.R7YGK0"/>
<dbReference type="InterPro" id="IPR038085">
    <property type="entry name" value="Rnp2-like_sf"/>
</dbReference>
<evidence type="ECO:0000256" key="3">
    <source>
        <dbReference type="ARBA" id="ARBA00010800"/>
    </source>
</evidence>